<dbReference type="SUPFAM" id="SSF56219">
    <property type="entry name" value="DNase I-like"/>
    <property type="match status" value="1"/>
</dbReference>
<reference evidence="1 3" key="2">
    <citation type="journal article" date="2013" name="Nature">
        <title>Insights into bilaterian evolution from three spiralian genomes.</title>
        <authorList>
            <person name="Simakov O."/>
            <person name="Marletaz F."/>
            <person name="Cho S.J."/>
            <person name="Edsinger-Gonzales E."/>
            <person name="Havlak P."/>
            <person name="Hellsten U."/>
            <person name="Kuo D.H."/>
            <person name="Larsson T."/>
            <person name="Lv J."/>
            <person name="Arendt D."/>
            <person name="Savage R."/>
            <person name="Osoegawa K."/>
            <person name="de Jong P."/>
            <person name="Grimwood J."/>
            <person name="Chapman J.A."/>
            <person name="Shapiro H."/>
            <person name="Aerts A."/>
            <person name="Otillar R.P."/>
            <person name="Terry A.Y."/>
            <person name="Boore J.L."/>
            <person name="Grigoriev I.V."/>
            <person name="Lindberg D.R."/>
            <person name="Seaver E.C."/>
            <person name="Weisblat D.A."/>
            <person name="Putnam N.H."/>
            <person name="Rokhsar D.S."/>
        </authorList>
    </citation>
    <scope>NUCLEOTIDE SEQUENCE</scope>
    <source>
        <strain evidence="1 3">I ESC-2004</strain>
    </source>
</reference>
<dbReference type="PANTHER" id="PTHR46670">
    <property type="entry name" value="ENDO/EXONUCLEASE/PHOSPHATASE DOMAIN-CONTAINING PROTEIN"/>
    <property type="match status" value="1"/>
</dbReference>
<keyword evidence="3" id="KW-1185">Reference proteome</keyword>
<reference evidence="2" key="3">
    <citation type="submission" date="2015-06" db="UniProtKB">
        <authorList>
            <consortium name="EnsemblMetazoa"/>
        </authorList>
    </citation>
    <scope>IDENTIFICATION</scope>
</reference>
<dbReference type="PANTHER" id="PTHR46670:SF3">
    <property type="entry name" value="ENDONUCLEASE_EXONUCLEASE_PHOSPHATASE DOMAIN-CONTAINING PROTEIN"/>
    <property type="match status" value="1"/>
</dbReference>
<organism evidence="1">
    <name type="scientific">Capitella teleta</name>
    <name type="common">Polychaete worm</name>
    <dbReference type="NCBI Taxonomy" id="283909"/>
    <lineage>
        <taxon>Eukaryota</taxon>
        <taxon>Metazoa</taxon>
        <taxon>Spiralia</taxon>
        <taxon>Lophotrochozoa</taxon>
        <taxon>Annelida</taxon>
        <taxon>Polychaeta</taxon>
        <taxon>Sedentaria</taxon>
        <taxon>Scolecida</taxon>
        <taxon>Capitellidae</taxon>
        <taxon>Capitella</taxon>
    </lineage>
</organism>
<reference evidence="3" key="1">
    <citation type="submission" date="2012-12" db="EMBL/GenBank/DDBJ databases">
        <authorList>
            <person name="Hellsten U."/>
            <person name="Grimwood J."/>
            <person name="Chapman J.A."/>
            <person name="Shapiro H."/>
            <person name="Aerts A."/>
            <person name="Otillar R.P."/>
            <person name="Terry A.Y."/>
            <person name="Boore J.L."/>
            <person name="Simakov O."/>
            <person name="Marletaz F."/>
            <person name="Cho S.-J."/>
            <person name="Edsinger-Gonzales E."/>
            <person name="Havlak P."/>
            <person name="Kuo D.-H."/>
            <person name="Larsson T."/>
            <person name="Lv J."/>
            <person name="Arendt D."/>
            <person name="Savage R."/>
            <person name="Osoegawa K."/>
            <person name="de Jong P."/>
            <person name="Lindberg D.R."/>
            <person name="Seaver E.C."/>
            <person name="Weisblat D.A."/>
            <person name="Putnam N.H."/>
            <person name="Grigoriev I.V."/>
            <person name="Rokhsar D.S."/>
        </authorList>
    </citation>
    <scope>NUCLEOTIDE SEQUENCE</scope>
    <source>
        <strain evidence="3">I ESC-2004</strain>
    </source>
</reference>
<dbReference type="InterPro" id="IPR036691">
    <property type="entry name" value="Endo/exonu/phosph_ase_sf"/>
</dbReference>
<accession>R7TIE9</accession>
<evidence type="ECO:0000313" key="3">
    <source>
        <dbReference type="Proteomes" id="UP000014760"/>
    </source>
</evidence>
<dbReference type="Proteomes" id="UP000014760">
    <property type="component" value="Unassembled WGS sequence"/>
</dbReference>
<gene>
    <name evidence="1" type="ORF">CAPTEDRAFT_210967</name>
</gene>
<dbReference type="Gene3D" id="3.60.10.10">
    <property type="entry name" value="Endonuclease/exonuclease/phosphatase"/>
    <property type="match status" value="1"/>
</dbReference>
<name>R7TIE9_CAPTE</name>
<evidence type="ECO:0008006" key="4">
    <source>
        <dbReference type="Google" id="ProtNLM"/>
    </source>
</evidence>
<dbReference type="AlphaFoldDB" id="R7TIE9"/>
<dbReference type="EnsemblMetazoa" id="CapteT210967">
    <property type="protein sequence ID" value="CapteP210967"/>
    <property type="gene ID" value="CapteG210967"/>
</dbReference>
<dbReference type="HOGENOM" id="CLU_742364_0_0_1"/>
<dbReference type="EMBL" id="AMQN01014124">
    <property type="status" value="NOT_ANNOTATED_CDS"/>
    <property type="molecule type" value="Genomic_DNA"/>
</dbReference>
<sequence>MTLNEIRTFHEKISSLRAELAAANAATNAAVKELRSNSILSDPPNTITSPPPSFTDVVCDTVKAAIKEESHKTELILSKVEEKDNDTQFLSDLCDTMQFYPIPKSFERIGRKRDDRQRLLKVSFDTQFNARSFKARCDVIRKENHAVADIRVIPSLSKEECVASRKSRKMAYTMNQAAKKDGDTYSFSVNLEMCERLEGTRTNTDRSTDIGKLLKHARIMKHHRNMSSLSIICLNPWSVCNKTTTIRDFIIDEKPDLLCLSETWLTGMASDNPIISAMLPDGYDIQHQLRASWGGGLAIIHRMCLPVQSAKDTFQPHSYEVLKCTVKAAQTFHICVVYHLPKNNSCTFLDELADHFELLAAETQPLLTIGVVL</sequence>
<evidence type="ECO:0000313" key="2">
    <source>
        <dbReference type="EnsemblMetazoa" id="CapteP210967"/>
    </source>
</evidence>
<protein>
    <recommendedName>
        <fullName evidence="4">Endonuclease/exonuclease/phosphatase domain-containing protein</fullName>
    </recommendedName>
</protein>
<evidence type="ECO:0000313" key="1">
    <source>
        <dbReference type="EMBL" id="ELT90850.1"/>
    </source>
</evidence>
<dbReference type="EMBL" id="KB310753">
    <property type="protein sequence ID" value="ELT90850.1"/>
    <property type="molecule type" value="Genomic_DNA"/>
</dbReference>
<proteinExistence type="predicted"/>